<feature type="active site" description="Proton acceptor" evidence="5 6">
    <location>
        <position position="168"/>
    </location>
</feature>
<keyword evidence="3 5" id="KW-0862">Zinc</keyword>
<evidence type="ECO:0000256" key="2">
    <source>
        <dbReference type="ARBA" id="ARBA00022723"/>
    </source>
</evidence>
<dbReference type="AlphaFoldDB" id="A0A226WW53"/>
<feature type="binding site" evidence="5 6">
    <location>
        <position position="230"/>
    </location>
    <ligand>
        <name>Zn(2+)</name>
        <dbReference type="ChEBI" id="CHEBI:29105"/>
    </ligand>
</feature>
<feature type="binding site" evidence="5 6">
    <location>
        <position position="179"/>
    </location>
    <ligand>
        <name>Zn(2+)</name>
        <dbReference type="ChEBI" id="CHEBI:29105"/>
    </ligand>
</feature>
<dbReference type="eggNOG" id="COG0846">
    <property type="taxonomic scope" value="Bacteria"/>
</dbReference>
<evidence type="ECO:0000259" key="8">
    <source>
        <dbReference type="PROSITE" id="PS50305"/>
    </source>
</evidence>
<comment type="cofactor">
    <cofactor evidence="5">
        <name>Zn(2+)</name>
        <dbReference type="ChEBI" id="CHEBI:29105"/>
    </cofactor>
    <text evidence="5">Binds 1 zinc ion per subunit.</text>
</comment>
<feature type="binding site" evidence="5">
    <location>
        <begin position="267"/>
        <end position="269"/>
    </location>
    <ligand>
        <name>NAD(+)</name>
        <dbReference type="ChEBI" id="CHEBI:57540"/>
    </ligand>
</feature>
<dbReference type="NCBIfam" id="NF003738">
    <property type="entry name" value="PRK05333.1"/>
    <property type="match status" value="1"/>
</dbReference>
<dbReference type="Proteomes" id="UP000214720">
    <property type="component" value="Unassembled WGS sequence"/>
</dbReference>
<evidence type="ECO:0000256" key="4">
    <source>
        <dbReference type="ARBA" id="ARBA00023027"/>
    </source>
</evidence>
<evidence type="ECO:0000256" key="7">
    <source>
        <dbReference type="SAM" id="MobiDB-lite"/>
    </source>
</evidence>
<gene>
    <name evidence="5" type="primary">cobB</name>
    <name evidence="9" type="ORF">BSU04_27080</name>
</gene>
<comment type="catalytic activity">
    <reaction evidence="5">
        <text>N(6)-acetyl-L-lysyl-[protein] + NAD(+) + H2O = 2''-O-acetyl-ADP-D-ribose + nicotinamide + L-lysyl-[protein]</text>
        <dbReference type="Rhea" id="RHEA:43636"/>
        <dbReference type="Rhea" id="RHEA-COMP:9752"/>
        <dbReference type="Rhea" id="RHEA-COMP:10731"/>
        <dbReference type="ChEBI" id="CHEBI:15377"/>
        <dbReference type="ChEBI" id="CHEBI:17154"/>
        <dbReference type="ChEBI" id="CHEBI:29969"/>
        <dbReference type="ChEBI" id="CHEBI:57540"/>
        <dbReference type="ChEBI" id="CHEBI:61930"/>
        <dbReference type="ChEBI" id="CHEBI:83767"/>
        <dbReference type="EC" id="2.3.1.286"/>
    </reaction>
</comment>
<dbReference type="SUPFAM" id="SSF52467">
    <property type="entry name" value="DHS-like NAD/FAD-binding domain"/>
    <property type="match status" value="1"/>
</dbReference>
<comment type="function">
    <text evidence="5">NAD-dependent protein deacetylase which modulates the activities of several enzymes which are inactive in their acetylated form.</text>
</comment>
<reference evidence="10" key="1">
    <citation type="submission" date="2017-01" db="EMBL/GenBank/DDBJ databases">
        <title>Genome Analysis of Deinococcus marmoris KOPRI26562.</title>
        <authorList>
            <person name="Kim J.H."/>
            <person name="Oh H.-M."/>
        </authorList>
    </citation>
    <scope>NUCLEOTIDE SEQUENCE [LARGE SCALE GENOMIC DNA]</scope>
    <source>
        <strain evidence="10">PAMC 26633</strain>
    </source>
</reference>
<dbReference type="InterPro" id="IPR026590">
    <property type="entry name" value="Ssirtuin_cat_dom"/>
</dbReference>
<dbReference type="PANTHER" id="PTHR11085:SF10">
    <property type="entry name" value="NAD-DEPENDENT PROTEIN DEACYLASE SIRTUIN-5, MITOCHONDRIAL-RELATED"/>
    <property type="match status" value="1"/>
</dbReference>
<name>A0A226WW53_CABSO</name>
<dbReference type="InterPro" id="IPR050134">
    <property type="entry name" value="NAD-dep_sirtuin_deacylases"/>
</dbReference>
<dbReference type="GO" id="GO:0005737">
    <property type="term" value="C:cytoplasm"/>
    <property type="evidence" value="ECO:0007669"/>
    <property type="project" value="UniProtKB-SubCell"/>
</dbReference>
<feature type="binding site" evidence="5 6">
    <location>
        <position position="227"/>
    </location>
    <ligand>
        <name>Zn(2+)</name>
        <dbReference type="ChEBI" id="CHEBI:29105"/>
    </ligand>
</feature>
<dbReference type="GO" id="GO:0070403">
    <property type="term" value="F:NAD+ binding"/>
    <property type="evidence" value="ECO:0007669"/>
    <property type="project" value="UniProtKB-UniRule"/>
</dbReference>
<dbReference type="PROSITE" id="PS50305">
    <property type="entry name" value="SIRTUIN"/>
    <property type="match status" value="1"/>
</dbReference>
<keyword evidence="5" id="KW-0963">Cytoplasm</keyword>
<dbReference type="GO" id="GO:0008270">
    <property type="term" value="F:zinc ion binding"/>
    <property type="evidence" value="ECO:0007669"/>
    <property type="project" value="UniProtKB-UniRule"/>
</dbReference>
<organism evidence="9 10">
    <name type="scientific">Caballeronia sordidicola</name>
    <name type="common">Burkholderia sordidicola</name>
    <dbReference type="NCBI Taxonomy" id="196367"/>
    <lineage>
        <taxon>Bacteria</taxon>
        <taxon>Pseudomonadati</taxon>
        <taxon>Pseudomonadota</taxon>
        <taxon>Betaproteobacteria</taxon>
        <taxon>Burkholderiales</taxon>
        <taxon>Burkholderiaceae</taxon>
        <taxon>Caballeronia</taxon>
    </lineage>
</organism>
<dbReference type="InterPro" id="IPR003000">
    <property type="entry name" value="Sirtuin"/>
</dbReference>
<dbReference type="Gene3D" id="3.30.1600.10">
    <property type="entry name" value="SIR2/SIRT2 'Small Domain"/>
    <property type="match status" value="1"/>
</dbReference>
<feature type="binding site" evidence="5">
    <location>
        <begin position="293"/>
        <end position="295"/>
    </location>
    <ligand>
        <name>NAD(+)</name>
        <dbReference type="ChEBI" id="CHEBI:57540"/>
    </ligand>
</feature>
<evidence type="ECO:0000313" key="10">
    <source>
        <dbReference type="Proteomes" id="UP000214720"/>
    </source>
</evidence>
<comment type="similarity">
    <text evidence="5">Belongs to the sirtuin family. Class II subfamily.</text>
</comment>
<comment type="subcellular location">
    <subcellularLocation>
        <location evidence="5">Cytoplasm</location>
    </subcellularLocation>
</comment>
<dbReference type="EC" id="2.3.1.286" evidence="5"/>
<comment type="caution">
    <text evidence="9">The sequence shown here is derived from an EMBL/GenBank/DDBJ whole genome shotgun (WGS) entry which is preliminary data.</text>
</comment>
<feature type="region of interest" description="Disordered" evidence="7">
    <location>
        <begin position="1"/>
        <end position="20"/>
    </location>
</feature>
<feature type="domain" description="Deacetylase sirtuin-type" evidence="8">
    <location>
        <begin position="46"/>
        <end position="325"/>
    </location>
</feature>
<feature type="compositionally biased region" description="Acidic residues" evidence="7">
    <location>
        <begin position="1"/>
        <end position="14"/>
    </location>
</feature>
<evidence type="ECO:0000313" key="9">
    <source>
        <dbReference type="EMBL" id="OXC75415.1"/>
    </source>
</evidence>
<evidence type="ECO:0000256" key="5">
    <source>
        <dbReference type="HAMAP-Rule" id="MF_01967"/>
    </source>
</evidence>
<comment type="caution">
    <text evidence="5">Lacks conserved residue(s) required for the propagation of feature annotation.</text>
</comment>
<keyword evidence="1 5" id="KW-0808">Transferase</keyword>
<dbReference type="InterPro" id="IPR029035">
    <property type="entry name" value="DHS-like_NAD/FAD-binding_dom"/>
</dbReference>
<proteinExistence type="inferred from homology"/>
<keyword evidence="2 5" id="KW-0479">Metal-binding</keyword>
<keyword evidence="4 5" id="KW-0520">NAD</keyword>
<dbReference type="Gene3D" id="3.40.50.1220">
    <property type="entry name" value="TPP-binding domain"/>
    <property type="match status" value="1"/>
</dbReference>
<evidence type="ECO:0000256" key="6">
    <source>
        <dbReference type="PROSITE-ProRule" id="PRU00236"/>
    </source>
</evidence>
<dbReference type="GO" id="GO:0017136">
    <property type="term" value="F:histone deacetylase activity, NAD-dependent"/>
    <property type="evidence" value="ECO:0007669"/>
    <property type="project" value="TreeGrafter"/>
</dbReference>
<dbReference type="PANTHER" id="PTHR11085">
    <property type="entry name" value="NAD-DEPENDENT PROTEIN DEACYLASE SIRTUIN-5, MITOCHONDRIAL-RELATED"/>
    <property type="match status" value="1"/>
</dbReference>
<feature type="binding site" evidence="5 6">
    <location>
        <position position="176"/>
    </location>
    <ligand>
        <name>Zn(2+)</name>
        <dbReference type="ChEBI" id="CHEBI:29105"/>
    </ligand>
</feature>
<accession>A0A226WW53</accession>
<dbReference type="HAMAP" id="MF_01967">
    <property type="entry name" value="Sirtuin_ClassII"/>
    <property type="match status" value="1"/>
</dbReference>
<evidence type="ECO:0000256" key="3">
    <source>
        <dbReference type="ARBA" id="ARBA00022833"/>
    </source>
</evidence>
<dbReference type="EMBL" id="MTHB01000178">
    <property type="protein sequence ID" value="OXC75415.1"/>
    <property type="molecule type" value="Genomic_DNA"/>
</dbReference>
<dbReference type="InterPro" id="IPR026587">
    <property type="entry name" value="Sirtuin_class_II"/>
</dbReference>
<dbReference type="InterPro" id="IPR026591">
    <property type="entry name" value="Sirtuin_cat_small_dom_sf"/>
</dbReference>
<feature type="binding site" evidence="5">
    <location>
        <position position="311"/>
    </location>
    <ligand>
        <name>NAD(+)</name>
        <dbReference type="ChEBI" id="CHEBI:57540"/>
    </ligand>
</feature>
<sequence>MYPDDPGDPDDPDDPDHRFGANLLDRSALQQKKRVAATIAKMKNLPDHASRTLSNPLYDFVERHPRLFVLSGAGISTESGIPCYRDIEGQRTGRAPILLKDFMGSEFARKRYWARSMIGWPLVAGAAPNAAHLAVARLERLGLFERLVTQNVDGLHTSAGNTDVIELHGNIGRVRCMQCGDETSRAALQPRLIADNPSFVGLAALPVADGDAQLEGYDFESFHAPSCTRCGGLLKPDVVFFGEGVPRTRVDAAAAALEQADAMLVLGSSLMVYSGFRFCEWAARAGKPIAAVNLGKTRADALLQLKVEAPCGPTLDALASELDQQLDRSA</sequence>
<protein>
    <recommendedName>
        <fullName evidence="5">NAD-dependent protein deacetylase</fullName>
        <ecNumber evidence="5">2.3.1.286</ecNumber>
    </recommendedName>
    <alternativeName>
        <fullName evidence="5">Regulatory protein SIR2 homolog</fullName>
    </alternativeName>
</protein>
<feature type="binding site" evidence="5">
    <location>
        <begin position="150"/>
        <end position="153"/>
    </location>
    <ligand>
        <name>NAD(+)</name>
        <dbReference type="ChEBI" id="CHEBI:57540"/>
    </ligand>
</feature>
<evidence type="ECO:0000256" key="1">
    <source>
        <dbReference type="ARBA" id="ARBA00022679"/>
    </source>
</evidence>
<dbReference type="Pfam" id="PF02146">
    <property type="entry name" value="SIR2"/>
    <property type="match status" value="1"/>
</dbReference>